<sequence>TPSLASGVTIHISVKHARWLVAVSAGTCVICANDVTPVATQFNRTDYLVARIVNSTVMRSGIADDRY</sequence>
<name>A0A0B6XUI8_9EUPU</name>
<protein>
    <submittedName>
        <fullName evidence="1">Uncharacterized protein</fullName>
    </submittedName>
</protein>
<dbReference type="EMBL" id="HACG01000709">
    <property type="protein sequence ID" value="CEK47574.1"/>
    <property type="molecule type" value="Transcribed_RNA"/>
</dbReference>
<feature type="non-terminal residue" evidence="1">
    <location>
        <position position="67"/>
    </location>
</feature>
<accession>A0A0B6XUI8</accession>
<proteinExistence type="predicted"/>
<reference evidence="1" key="1">
    <citation type="submission" date="2014-12" db="EMBL/GenBank/DDBJ databases">
        <title>Insight into the proteome of Arion vulgaris.</title>
        <authorList>
            <person name="Aradska J."/>
            <person name="Bulat T."/>
            <person name="Smidak R."/>
            <person name="Sarate P."/>
            <person name="Gangsoo J."/>
            <person name="Sialana F."/>
            <person name="Bilban M."/>
            <person name="Lubec G."/>
        </authorList>
    </citation>
    <scope>NUCLEOTIDE SEQUENCE</scope>
    <source>
        <tissue evidence="1">Skin</tissue>
    </source>
</reference>
<dbReference type="AlphaFoldDB" id="A0A0B6XUI8"/>
<evidence type="ECO:0000313" key="1">
    <source>
        <dbReference type="EMBL" id="CEK47574.1"/>
    </source>
</evidence>
<feature type="non-terminal residue" evidence="1">
    <location>
        <position position="1"/>
    </location>
</feature>
<organism evidence="1">
    <name type="scientific">Arion vulgaris</name>
    <dbReference type="NCBI Taxonomy" id="1028688"/>
    <lineage>
        <taxon>Eukaryota</taxon>
        <taxon>Metazoa</taxon>
        <taxon>Spiralia</taxon>
        <taxon>Lophotrochozoa</taxon>
        <taxon>Mollusca</taxon>
        <taxon>Gastropoda</taxon>
        <taxon>Heterobranchia</taxon>
        <taxon>Euthyneura</taxon>
        <taxon>Panpulmonata</taxon>
        <taxon>Eupulmonata</taxon>
        <taxon>Stylommatophora</taxon>
        <taxon>Helicina</taxon>
        <taxon>Arionoidea</taxon>
        <taxon>Arionidae</taxon>
        <taxon>Arion</taxon>
    </lineage>
</organism>
<gene>
    <name evidence="1" type="primary">ORF1660</name>
</gene>